<dbReference type="EnsemblPlants" id="PGSC0003DMT400035955">
    <property type="protein sequence ID" value="PGSC0003DMT400035955"/>
    <property type="gene ID" value="PGSC0003DMG400013844"/>
</dbReference>
<keyword evidence="2" id="KW-1185">Reference proteome</keyword>
<dbReference type="HOGENOM" id="CLU_201512_1_1_1"/>
<sequence length="51" mass="5922">MEWRCAMVEELMAIRKNGTWDLVDLSDGKNVIGVKWVFKTKYHADGSVQKH</sequence>
<dbReference type="AlphaFoldDB" id="M1B324"/>
<dbReference type="eggNOG" id="KOG0017">
    <property type="taxonomic scope" value="Eukaryota"/>
</dbReference>
<dbReference type="Gramene" id="PGSC0003DMT400035955">
    <property type="protein sequence ID" value="PGSC0003DMT400035955"/>
    <property type="gene ID" value="PGSC0003DMG400013844"/>
</dbReference>
<name>M1B324_SOLTU</name>
<dbReference type="OMA" id="CAMVEEL"/>
<dbReference type="STRING" id="4113.M1B324"/>
<protein>
    <submittedName>
        <fullName evidence="1">Gag-pol polyprotein</fullName>
    </submittedName>
</protein>
<dbReference type="PaxDb" id="4113-PGSC0003DMT400035955"/>
<evidence type="ECO:0000313" key="2">
    <source>
        <dbReference type="Proteomes" id="UP000011115"/>
    </source>
</evidence>
<organism evidence="1 2">
    <name type="scientific">Solanum tuberosum</name>
    <name type="common">Potato</name>
    <dbReference type="NCBI Taxonomy" id="4113"/>
    <lineage>
        <taxon>Eukaryota</taxon>
        <taxon>Viridiplantae</taxon>
        <taxon>Streptophyta</taxon>
        <taxon>Embryophyta</taxon>
        <taxon>Tracheophyta</taxon>
        <taxon>Spermatophyta</taxon>
        <taxon>Magnoliopsida</taxon>
        <taxon>eudicotyledons</taxon>
        <taxon>Gunneridae</taxon>
        <taxon>Pentapetalae</taxon>
        <taxon>asterids</taxon>
        <taxon>lamiids</taxon>
        <taxon>Solanales</taxon>
        <taxon>Solanaceae</taxon>
        <taxon>Solanoideae</taxon>
        <taxon>Solaneae</taxon>
        <taxon>Solanum</taxon>
    </lineage>
</organism>
<dbReference type="Proteomes" id="UP000011115">
    <property type="component" value="Unassembled WGS sequence"/>
</dbReference>
<proteinExistence type="predicted"/>
<evidence type="ECO:0000313" key="1">
    <source>
        <dbReference type="EnsemblPlants" id="PGSC0003DMT400035955"/>
    </source>
</evidence>
<reference evidence="2" key="1">
    <citation type="journal article" date="2011" name="Nature">
        <title>Genome sequence and analysis of the tuber crop potato.</title>
        <authorList>
            <consortium name="The Potato Genome Sequencing Consortium"/>
        </authorList>
    </citation>
    <scope>NUCLEOTIDE SEQUENCE [LARGE SCALE GENOMIC DNA]</scope>
    <source>
        <strain evidence="2">cv. DM1-3 516 R44</strain>
    </source>
</reference>
<reference evidence="1" key="2">
    <citation type="submission" date="2015-06" db="UniProtKB">
        <authorList>
            <consortium name="EnsemblPlants"/>
        </authorList>
    </citation>
    <scope>IDENTIFICATION</scope>
    <source>
        <strain evidence="1">DM1-3 516 R44</strain>
    </source>
</reference>
<dbReference type="InParanoid" id="M1B324"/>
<accession>M1B324</accession>